<proteinExistence type="predicted"/>
<name>A0ABT3HIS6_9FLAO</name>
<comment type="caution">
    <text evidence="1">The sequence shown here is derived from an EMBL/GenBank/DDBJ whole genome shotgun (WGS) entry which is preliminary data.</text>
</comment>
<dbReference type="EMBL" id="JAPDHV010000001">
    <property type="protein sequence ID" value="MCW3159687.1"/>
    <property type="molecule type" value="Genomic_DNA"/>
</dbReference>
<sequence length="287" mass="34253">MNTNYELTSEMKNDLLAKDTYAYDVEQIDWNLFIFYYPKGKRKKELRNVLLWDRTFEIESYKKLQYGLYLITDSCGDLLMDTRIMCNITIGSFVSYEEISPNVYLCQMEMDYSGKRRFTLYHTEYTDKKKEYILDGFDQEILLFDRYEKLSETFYLLYDEENTLLYNIVYDWRVCIEKHTEIAKDVYWIETNHKGCGLVTAKDIVCFSKEESFDSYKSAGRILIMKKNYSGFCFLDIHTGKKSNLYSGVFDFELYEEKEDSVIFTSFNGSVCEVFYDTLAFKGWRFA</sequence>
<organism evidence="1 2">
    <name type="scientific">Chryseobacterium oryctis</name>
    <dbReference type="NCBI Taxonomy" id="2952618"/>
    <lineage>
        <taxon>Bacteria</taxon>
        <taxon>Pseudomonadati</taxon>
        <taxon>Bacteroidota</taxon>
        <taxon>Flavobacteriia</taxon>
        <taxon>Flavobacteriales</taxon>
        <taxon>Weeksellaceae</taxon>
        <taxon>Chryseobacterium group</taxon>
        <taxon>Chryseobacterium</taxon>
    </lineage>
</organism>
<dbReference type="RefSeq" id="WP_264741666.1">
    <property type="nucleotide sequence ID" value="NZ_JAPDHV010000001.1"/>
</dbReference>
<protein>
    <submittedName>
        <fullName evidence="1">Uncharacterized protein</fullName>
    </submittedName>
</protein>
<accession>A0ABT3HIS6</accession>
<gene>
    <name evidence="1" type="ORF">OH806_00150</name>
</gene>
<dbReference type="Proteomes" id="UP001163719">
    <property type="component" value="Unassembled WGS sequence"/>
</dbReference>
<evidence type="ECO:0000313" key="1">
    <source>
        <dbReference type="EMBL" id="MCW3159687.1"/>
    </source>
</evidence>
<evidence type="ECO:0000313" key="2">
    <source>
        <dbReference type="Proteomes" id="UP001163719"/>
    </source>
</evidence>
<reference evidence="1" key="1">
    <citation type="submission" date="2022-10" db="EMBL/GenBank/DDBJ databases">
        <title>Chryseobacterium babae sp. nov. isolated from the gut of the beetle Oryctes rhinoceros, and Chryseobacterium kimseyorum sp. nov., isolated from a stick insect rearing cage.</title>
        <authorList>
            <person name="Shelomi M."/>
            <person name="Han C.-J."/>
            <person name="Chen W.-M."/>
            <person name="Chen H.-K."/>
            <person name="Liaw S.-J."/>
            <person name="Muhle E."/>
            <person name="Clermont D."/>
        </authorList>
    </citation>
    <scope>NUCLEOTIDE SEQUENCE</scope>
    <source>
        <strain evidence="1">WLa1L2M3</strain>
    </source>
</reference>
<keyword evidence="2" id="KW-1185">Reference proteome</keyword>